<evidence type="ECO:0000313" key="2">
    <source>
        <dbReference type="Proteomes" id="UP001054837"/>
    </source>
</evidence>
<proteinExistence type="predicted"/>
<dbReference type="EMBL" id="BPLQ01012357">
    <property type="protein sequence ID" value="GIY64932.1"/>
    <property type="molecule type" value="Genomic_DNA"/>
</dbReference>
<gene>
    <name evidence="1" type="ORF">CDAR_483201</name>
</gene>
<sequence length="133" mass="14746">MEGQKFCERELQDALSLQDCLGSPEGLGSNGVSIEPNAFIILGTNESLWIDSLLMNGFLLECLGSCVTFKRRASAACSEEFRSKGGGRGGIIDSTCCHEHPPLCTFLHCVCVFHDHFKLKSSEIYNFHFRSYC</sequence>
<dbReference type="Proteomes" id="UP001054837">
    <property type="component" value="Unassembled WGS sequence"/>
</dbReference>
<evidence type="ECO:0000313" key="1">
    <source>
        <dbReference type="EMBL" id="GIY64932.1"/>
    </source>
</evidence>
<protein>
    <submittedName>
        <fullName evidence="1">Uncharacterized protein</fullName>
    </submittedName>
</protein>
<reference evidence="1 2" key="1">
    <citation type="submission" date="2021-06" db="EMBL/GenBank/DDBJ databases">
        <title>Caerostris darwini draft genome.</title>
        <authorList>
            <person name="Kono N."/>
            <person name="Arakawa K."/>
        </authorList>
    </citation>
    <scope>NUCLEOTIDE SEQUENCE [LARGE SCALE GENOMIC DNA]</scope>
</reference>
<comment type="caution">
    <text evidence="1">The sequence shown here is derived from an EMBL/GenBank/DDBJ whole genome shotgun (WGS) entry which is preliminary data.</text>
</comment>
<dbReference type="AlphaFoldDB" id="A0AAV4V470"/>
<name>A0AAV4V470_9ARAC</name>
<organism evidence="1 2">
    <name type="scientific">Caerostris darwini</name>
    <dbReference type="NCBI Taxonomy" id="1538125"/>
    <lineage>
        <taxon>Eukaryota</taxon>
        <taxon>Metazoa</taxon>
        <taxon>Ecdysozoa</taxon>
        <taxon>Arthropoda</taxon>
        <taxon>Chelicerata</taxon>
        <taxon>Arachnida</taxon>
        <taxon>Araneae</taxon>
        <taxon>Araneomorphae</taxon>
        <taxon>Entelegynae</taxon>
        <taxon>Araneoidea</taxon>
        <taxon>Araneidae</taxon>
        <taxon>Caerostris</taxon>
    </lineage>
</organism>
<keyword evidence="2" id="KW-1185">Reference proteome</keyword>
<accession>A0AAV4V470</accession>